<evidence type="ECO:0000256" key="2">
    <source>
        <dbReference type="ARBA" id="ARBA00022576"/>
    </source>
</evidence>
<keyword evidence="4 5" id="KW-0663">Pyridoxal phosphate</keyword>
<dbReference type="InterPro" id="IPR015424">
    <property type="entry name" value="PyrdxlP-dep_Trfase"/>
</dbReference>
<dbReference type="GO" id="GO:0008483">
    <property type="term" value="F:transaminase activity"/>
    <property type="evidence" value="ECO:0007669"/>
    <property type="project" value="UniProtKB-KW"/>
</dbReference>
<dbReference type="SUPFAM" id="SSF53383">
    <property type="entry name" value="PLP-dependent transferases"/>
    <property type="match status" value="1"/>
</dbReference>
<dbReference type="CDD" id="cd00610">
    <property type="entry name" value="OAT_like"/>
    <property type="match status" value="1"/>
</dbReference>
<protein>
    <submittedName>
        <fullName evidence="6">4-aminobutyrate aminotransferase / (S)-3-amino-2-methylpropionate transaminase</fullName>
    </submittedName>
</protein>
<dbReference type="GO" id="GO:0030170">
    <property type="term" value="F:pyridoxal phosphate binding"/>
    <property type="evidence" value="ECO:0007669"/>
    <property type="project" value="InterPro"/>
</dbReference>
<dbReference type="EMBL" id="FOIJ01000011">
    <property type="protein sequence ID" value="SEU24381.1"/>
    <property type="molecule type" value="Genomic_DNA"/>
</dbReference>
<evidence type="ECO:0000256" key="3">
    <source>
        <dbReference type="ARBA" id="ARBA00022679"/>
    </source>
</evidence>
<proteinExistence type="inferred from homology"/>
<dbReference type="InterPro" id="IPR005814">
    <property type="entry name" value="Aminotrans_3"/>
</dbReference>
<comment type="cofactor">
    <cofactor evidence="1">
        <name>pyridoxal 5'-phosphate</name>
        <dbReference type="ChEBI" id="CHEBI:597326"/>
    </cofactor>
</comment>
<keyword evidence="2 6" id="KW-0032">Aminotransferase</keyword>
<dbReference type="PANTHER" id="PTHR11986:SF79">
    <property type="entry name" value="ACETYLORNITHINE AMINOTRANSFERASE, MITOCHONDRIAL"/>
    <property type="match status" value="1"/>
</dbReference>
<dbReference type="PIRSF" id="PIRSF000521">
    <property type="entry name" value="Transaminase_4ab_Lys_Orn"/>
    <property type="match status" value="1"/>
</dbReference>
<dbReference type="Gene3D" id="3.90.1150.10">
    <property type="entry name" value="Aspartate Aminotransferase, domain 1"/>
    <property type="match status" value="1"/>
</dbReference>
<dbReference type="RefSeq" id="WP_093523353.1">
    <property type="nucleotide sequence ID" value="NZ_FOIJ01000011.1"/>
</dbReference>
<dbReference type="InterPro" id="IPR049704">
    <property type="entry name" value="Aminotrans_3_PPA_site"/>
</dbReference>
<accession>A0A1I0KHX9</accession>
<keyword evidence="7" id="KW-1185">Reference proteome</keyword>
<dbReference type="Pfam" id="PF00202">
    <property type="entry name" value="Aminotran_3"/>
    <property type="match status" value="1"/>
</dbReference>
<dbReference type="Gene3D" id="3.40.640.10">
    <property type="entry name" value="Type I PLP-dependent aspartate aminotransferase-like (Major domain)"/>
    <property type="match status" value="1"/>
</dbReference>
<dbReference type="PROSITE" id="PS00600">
    <property type="entry name" value="AA_TRANSFER_CLASS_3"/>
    <property type="match status" value="1"/>
</dbReference>
<keyword evidence="3 6" id="KW-0808">Transferase</keyword>
<evidence type="ECO:0000256" key="1">
    <source>
        <dbReference type="ARBA" id="ARBA00001933"/>
    </source>
</evidence>
<dbReference type="InterPro" id="IPR015421">
    <property type="entry name" value="PyrdxlP-dep_Trfase_major"/>
</dbReference>
<evidence type="ECO:0000313" key="7">
    <source>
        <dbReference type="Proteomes" id="UP000199181"/>
    </source>
</evidence>
<dbReference type="Proteomes" id="UP000199181">
    <property type="component" value="Unassembled WGS sequence"/>
</dbReference>
<evidence type="ECO:0000313" key="6">
    <source>
        <dbReference type="EMBL" id="SEU24381.1"/>
    </source>
</evidence>
<name>A0A1I0KHX9_9BACT</name>
<comment type="similarity">
    <text evidence="5">Belongs to the class-III pyridoxal-phosphate-dependent aminotransferase family.</text>
</comment>
<evidence type="ECO:0000256" key="5">
    <source>
        <dbReference type="RuleBase" id="RU003560"/>
    </source>
</evidence>
<dbReference type="InterPro" id="IPR015422">
    <property type="entry name" value="PyrdxlP-dep_Trfase_small"/>
</dbReference>
<dbReference type="PANTHER" id="PTHR11986">
    <property type="entry name" value="AMINOTRANSFERASE CLASS III"/>
    <property type="match status" value="1"/>
</dbReference>
<organism evidence="6 7">
    <name type="scientific">Stigmatella erecta</name>
    <dbReference type="NCBI Taxonomy" id="83460"/>
    <lineage>
        <taxon>Bacteria</taxon>
        <taxon>Pseudomonadati</taxon>
        <taxon>Myxococcota</taxon>
        <taxon>Myxococcia</taxon>
        <taxon>Myxococcales</taxon>
        <taxon>Cystobacterineae</taxon>
        <taxon>Archangiaceae</taxon>
        <taxon>Stigmatella</taxon>
    </lineage>
</organism>
<dbReference type="GO" id="GO:0042802">
    <property type="term" value="F:identical protein binding"/>
    <property type="evidence" value="ECO:0007669"/>
    <property type="project" value="TreeGrafter"/>
</dbReference>
<sequence>MSTEDILQTERRYLNQGISEEAALGGVAFTHGQGTLLFDAEGKQYLDMSAGIFTQSTGHGHPHVTRSMHRQLDRLWNVHDFPTDARAALCEKLAQHFPEHLQTFAFFTTGAEAIEAAIRAVFGAVPPQRQRLAALRYGFHGKTQGARMLVHWDVGTTSFSGNSVLGYPGYCYRCPLGRTYPSCEMQCAQLVNKHISSKKNIAALFFEPIQGAAGVIVPPLEYWPMIQEECRKNGVLLVADEIVTGGGRTGEFLACSLFNVQPDIVAAAKGLSSGFPFSMLAGRKSLLNEGEFAQGGAASSTFGGNPLSMTAARATLEVLESEQLLDRVKRLGARLREGLLALQADFPFVGDARGVGLLYALEFVTTPQGKEPDAAKARFFFRRCMELGVKTCVGGHIIRLGPPFTVSEQELDQALGVFGQVLKQMHDQKV</sequence>
<reference evidence="7" key="1">
    <citation type="submission" date="2016-10" db="EMBL/GenBank/DDBJ databases">
        <authorList>
            <person name="Varghese N."/>
            <person name="Submissions S."/>
        </authorList>
    </citation>
    <scope>NUCLEOTIDE SEQUENCE [LARGE SCALE GENOMIC DNA]</scope>
    <source>
        <strain evidence="7">DSM 16858</strain>
    </source>
</reference>
<gene>
    <name evidence="6" type="ORF">SAMN05443639_11149</name>
</gene>
<dbReference type="InterPro" id="IPR050103">
    <property type="entry name" value="Class-III_PLP-dep_AT"/>
</dbReference>
<dbReference type="AlphaFoldDB" id="A0A1I0KHX9"/>
<evidence type="ECO:0000256" key="4">
    <source>
        <dbReference type="ARBA" id="ARBA00022898"/>
    </source>
</evidence>